<evidence type="ECO:0000256" key="3">
    <source>
        <dbReference type="ARBA" id="ARBA00022525"/>
    </source>
</evidence>
<feature type="non-terminal residue" evidence="7">
    <location>
        <position position="204"/>
    </location>
</feature>
<dbReference type="EMBL" id="PGWZ01000453">
    <property type="protein sequence ID" value="PPJ71885.1"/>
    <property type="molecule type" value="Genomic_DNA"/>
</dbReference>
<dbReference type="Gene3D" id="2.60.40.1280">
    <property type="match status" value="1"/>
</dbReference>
<keyword evidence="4" id="KW-0732">Signal</keyword>
<proteinExistence type="predicted"/>
<feature type="compositionally biased region" description="Basic and acidic residues" evidence="6">
    <location>
        <begin position="1"/>
        <end position="31"/>
    </location>
</feature>
<evidence type="ECO:0000313" key="7">
    <source>
        <dbReference type="EMBL" id="PPJ71885.1"/>
    </source>
</evidence>
<comment type="caution">
    <text evidence="7">The sequence shown here is derived from an EMBL/GenBank/DDBJ whole genome shotgun (WGS) entry which is preliminary data.</text>
</comment>
<dbReference type="InterPro" id="IPR008966">
    <property type="entry name" value="Adhesion_dom_sf"/>
</dbReference>
<keyword evidence="3" id="KW-0964">Secreted</keyword>
<evidence type="ECO:0000256" key="1">
    <source>
        <dbReference type="ARBA" id="ARBA00004191"/>
    </source>
</evidence>
<dbReference type="SUPFAM" id="SSF49401">
    <property type="entry name" value="Bacterial adhesins"/>
    <property type="match status" value="1"/>
</dbReference>
<name>A0A7Z1MZW4_STAAU</name>
<comment type="subcellular location">
    <subcellularLocation>
        <location evidence="1">Secreted</location>
        <location evidence="1">Cell wall</location>
    </subcellularLocation>
</comment>
<dbReference type="Proteomes" id="UP000238775">
    <property type="component" value="Unassembled WGS sequence"/>
</dbReference>
<reference evidence="7 8" key="1">
    <citation type="submission" date="2017-11" db="EMBL/GenBank/DDBJ databases">
        <authorList>
            <person name="Founou R.C."/>
            <person name="Founou L."/>
            <person name="Allam M."/>
            <person name="Ismail A."/>
            <person name="Essack S.Y."/>
        </authorList>
    </citation>
    <scope>NUCLEOTIDE SEQUENCE [LARGE SCALE GENOMIC DNA]</scope>
    <source>
        <strain evidence="7 8">G703N2B1</strain>
    </source>
</reference>
<evidence type="ECO:0000256" key="2">
    <source>
        <dbReference type="ARBA" id="ARBA00022512"/>
    </source>
</evidence>
<dbReference type="AlphaFoldDB" id="A0A7Z1MZW4"/>
<sequence length="204" mass="22568">PSKQLDSKPSEQKVYKTKFNDEPTQDVEHTTTKLKTPSVSTDSSVNDKQDYTRSAVASLGVDSNETEAITNAVRDNLDLKTASREQINEAIIAEALKKDFSNPDYGVDTPLALNTSQSKTSPHKSASPRMNLMSLAAEPNSGKNVNDKVKITNPTLSLNKSNNHANNVIWPTSNEQFNLKANYELDDSIKEGDTFTIKYGQYIR</sequence>
<feature type="compositionally biased region" description="Polar residues" evidence="6">
    <location>
        <begin position="33"/>
        <end position="44"/>
    </location>
</feature>
<evidence type="ECO:0000256" key="5">
    <source>
        <dbReference type="ARBA" id="ARBA00023088"/>
    </source>
</evidence>
<dbReference type="InterPro" id="IPR011252">
    <property type="entry name" value="Fibrogen-bd_dom1"/>
</dbReference>
<evidence type="ECO:0000313" key="8">
    <source>
        <dbReference type="Proteomes" id="UP000238775"/>
    </source>
</evidence>
<accession>A0A7Z1MZW4</accession>
<keyword evidence="2" id="KW-0134">Cell wall</keyword>
<evidence type="ECO:0000256" key="6">
    <source>
        <dbReference type="SAM" id="MobiDB-lite"/>
    </source>
</evidence>
<keyword evidence="5" id="KW-0572">Peptidoglycan-anchor</keyword>
<evidence type="ECO:0000256" key="4">
    <source>
        <dbReference type="ARBA" id="ARBA00022729"/>
    </source>
</evidence>
<feature type="region of interest" description="Disordered" evidence="6">
    <location>
        <begin position="1"/>
        <end position="47"/>
    </location>
</feature>
<protein>
    <submittedName>
        <fullName evidence="7">YSIRK signal domain/LPXTG anchor domain surface protein</fullName>
    </submittedName>
</protein>
<organism evidence="7 8">
    <name type="scientific">Staphylococcus aureus</name>
    <dbReference type="NCBI Taxonomy" id="1280"/>
    <lineage>
        <taxon>Bacteria</taxon>
        <taxon>Bacillati</taxon>
        <taxon>Bacillota</taxon>
        <taxon>Bacilli</taxon>
        <taxon>Bacillales</taxon>
        <taxon>Staphylococcaceae</taxon>
        <taxon>Staphylococcus</taxon>
    </lineage>
</organism>
<dbReference type="GO" id="GO:0007155">
    <property type="term" value="P:cell adhesion"/>
    <property type="evidence" value="ECO:0007669"/>
    <property type="project" value="InterPro"/>
</dbReference>
<gene>
    <name evidence="7" type="ORF">CV021_12670</name>
</gene>
<feature type="non-terminal residue" evidence="7">
    <location>
        <position position="1"/>
    </location>
</feature>